<evidence type="ECO:0000313" key="1">
    <source>
        <dbReference type="EMBL" id="CAI9112449.1"/>
    </source>
</evidence>
<dbReference type="Proteomes" id="UP001161247">
    <property type="component" value="Chromosome 7"/>
</dbReference>
<dbReference type="AlphaFoldDB" id="A0AAV1DWZ1"/>
<dbReference type="EMBL" id="OX459124">
    <property type="protein sequence ID" value="CAI9112449.1"/>
    <property type="molecule type" value="Genomic_DNA"/>
</dbReference>
<organism evidence="1 2">
    <name type="scientific">Oldenlandia corymbosa var. corymbosa</name>
    <dbReference type="NCBI Taxonomy" id="529605"/>
    <lineage>
        <taxon>Eukaryota</taxon>
        <taxon>Viridiplantae</taxon>
        <taxon>Streptophyta</taxon>
        <taxon>Embryophyta</taxon>
        <taxon>Tracheophyta</taxon>
        <taxon>Spermatophyta</taxon>
        <taxon>Magnoliopsida</taxon>
        <taxon>eudicotyledons</taxon>
        <taxon>Gunneridae</taxon>
        <taxon>Pentapetalae</taxon>
        <taxon>asterids</taxon>
        <taxon>lamiids</taxon>
        <taxon>Gentianales</taxon>
        <taxon>Rubiaceae</taxon>
        <taxon>Rubioideae</taxon>
        <taxon>Spermacoceae</taxon>
        <taxon>Hedyotis-Oldenlandia complex</taxon>
        <taxon>Oldenlandia</taxon>
    </lineage>
</organism>
<accession>A0AAV1DWZ1</accession>
<name>A0AAV1DWZ1_OLDCO</name>
<reference evidence="1" key="1">
    <citation type="submission" date="2023-03" db="EMBL/GenBank/DDBJ databases">
        <authorList>
            <person name="Julca I."/>
        </authorList>
    </citation>
    <scope>NUCLEOTIDE SEQUENCE</scope>
</reference>
<dbReference type="GO" id="GO:0003676">
    <property type="term" value="F:nucleic acid binding"/>
    <property type="evidence" value="ECO:0007669"/>
    <property type="project" value="InterPro"/>
</dbReference>
<dbReference type="SUPFAM" id="SSF82704">
    <property type="entry name" value="AlbA-like"/>
    <property type="match status" value="1"/>
</dbReference>
<evidence type="ECO:0000313" key="2">
    <source>
        <dbReference type="Proteomes" id="UP001161247"/>
    </source>
</evidence>
<dbReference type="Gene3D" id="3.30.110.20">
    <property type="entry name" value="Alba-like domain"/>
    <property type="match status" value="1"/>
</dbReference>
<dbReference type="InterPro" id="IPR036882">
    <property type="entry name" value="Alba-like_dom_sf"/>
</dbReference>
<keyword evidence="2" id="KW-1185">Reference proteome</keyword>
<protein>
    <submittedName>
        <fullName evidence="1">OLC1v1012901C1</fullName>
    </submittedName>
</protein>
<proteinExistence type="predicted"/>
<gene>
    <name evidence="1" type="ORF">OLC1_LOCUS19651</name>
</gene>
<sequence>MRWNYSKEARLKPHFMHPRSEKEIWLSNRGHISKYVTYAMRLLRHNIAKEIEFRTTCLAIVKAIAAVEALNNILPATDQIAITISTLSATSKVPEITIIISYFAEELSNLQEAGAKD</sequence>